<evidence type="ECO:0000313" key="2">
    <source>
        <dbReference type="Proteomes" id="UP000201946"/>
    </source>
</evidence>
<reference evidence="1 2" key="1">
    <citation type="journal article" date="2015" name="Genome Announc.">
        <title>Genome Sequence of Mycobacteriophage Mindy.</title>
        <authorList>
            <person name="Pope W.H."/>
            <person name="Bernstein N.I."/>
            <person name="Fasolas C.S."/>
            <person name="Mezghani N."/>
            <person name="Pressimone C.A."/>
            <person name="Selvakumar P."/>
            <person name="Stanton A.C."/>
            <person name="Lapin J.S."/>
            <person name="Prout A.K."/>
            <person name="Grubb S.R."/>
            <person name="Warner M.H."/>
            <person name="Bowman C.A."/>
            <person name="Russell D.A."/>
            <person name="Hatfull G.F."/>
        </authorList>
    </citation>
    <scope>NUCLEOTIDE SEQUENCE [LARGE SCALE GENOMIC DNA]</scope>
</reference>
<proteinExistence type="predicted"/>
<dbReference type="GeneID" id="26796298"/>
<dbReference type="EMBL" id="KR080204">
    <property type="protein sequence ID" value="AKF15045.1"/>
    <property type="molecule type" value="Genomic_DNA"/>
</dbReference>
<accession>A0A0F6YQV6</accession>
<dbReference type="Proteomes" id="UP000201946">
    <property type="component" value="Segment"/>
</dbReference>
<name>A0A0F6YQV6_9CAUD</name>
<sequence length="188" mass="20649">MTFAQQLADAFPEDADDAATALSWAKSQVEGYCGRKFDLVENDVAIVDPYCGSSLLPSIPVVEISKVEGYLPTGNGMGWVELTNYWFKRDTGLIFDTTGLPGSEWSTGHTWPWLPGSLRVTYTHGYEPVPDELIDVAIRLAREYQSNPELLVSKQVGEIERRFGSVAGASLSKADQAILDRYVIATLA</sequence>
<dbReference type="RefSeq" id="YP_009225302.1">
    <property type="nucleotide sequence ID" value="NC_029093.1"/>
</dbReference>
<evidence type="ECO:0000313" key="1">
    <source>
        <dbReference type="EMBL" id="AKF15045.1"/>
    </source>
</evidence>
<dbReference type="KEGG" id="vg:26796298"/>
<organism evidence="1 2">
    <name type="scientific">Mycobacterium phage Mindy</name>
    <dbReference type="NCBI Taxonomy" id="1647311"/>
    <lineage>
        <taxon>Viruses</taxon>
        <taxon>Duplodnaviria</taxon>
        <taxon>Heunggongvirae</taxon>
        <taxon>Uroviricota</taxon>
        <taxon>Caudoviricetes</taxon>
        <taxon>Kostyavirus</taxon>
        <taxon>Kostyavirus toto</taxon>
    </lineage>
</organism>
<protein>
    <submittedName>
        <fullName evidence="1">Head-to-tail adaptor</fullName>
    </submittedName>
</protein>
<gene>
    <name evidence="1" type="primary">15</name>
    <name evidence="1" type="ORF">SEA_MINDY_15</name>
</gene>